<protein>
    <submittedName>
        <fullName evidence="2">Uncharacterized protein</fullName>
    </submittedName>
</protein>
<name>A3ZSF2_9BACT</name>
<accession>A3ZSF2</accession>
<evidence type="ECO:0000313" key="3">
    <source>
        <dbReference type="Proteomes" id="UP000004358"/>
    </source>
</evidence>
<dbReference type="EMBL" id="AANZ01000008">
    <property type="protein sequence ID" value="EAQ80612.1"/>
    <property type="molecule type" value="Genomic_DNA"/>
</dbReference>
<evidence type="ECO:0000313" key="2">
    <source>
        <dbReference type="EMBL" id="EAQ80612.1"/>
    </source>
</evidence>
<gene>
    <name evidence="2" type="ORF">DSM3645_14740</name>
</gene>
<feature type="region of interest" description="Disordered" evidence="1">
    <location>
        <begin position="1"/>
        <end position="26"/>
    </location>
</feature>
<sequence>MRMRNEAKLLPAADIDPQMPRQKKEPAVEIEALARPRVEVKQRFLHEQRTVLAAGPLSLGLKASYHNTLRHLGGTFLP</sequence>
<dbReference type="AlphaFoldDB" id="A3ZSF2"/>
<reference evidence="2 3" key="1">
    <citation type="submission" date="2006-02" db="EMBL/GenBank/DDBJ databases">
        <authorList>
            <person name="Amann R."/>
            <person name="Ferriera S."/>
            <person name="Johnson J."/>
            <person name="Kravitz S."/>
            <person name="Halpern A."/>
            <person name="Remington K."/>
            <person name="Beeson K."/>
            <person name="Tran B."/>
            <person name="Rogers Y.-H."/>
            <person name="Friedman R."/>
            <person name="Venter J.C."/>
        </authorList>
    </citation>
    <scope>NUCLEOTIDE SEQUENCE [LARGE SCALE GENOMIC DNA]</scope>
    <source>
        <strain evidence="2 3">DSM 3645</strain>
    </source>
</reference>
<comment type="caution">
    <text evidence="2">The sequence shown here is derived from an EMBL/GenBank/DDBJ whole genome shotgun (WGS) entry which is preliminary data.</text>
</comment>
<dbReference type="HOGENOM" id="CLU_2614949_0_0_0"/>
<evidence type="ECO:0000256" key="1">
    <source>
        <dbReference type="SAM" id="MobiDB-lite"/>
    </source>
</evidence>
<dbReference type="Proteomes" id="UP000004358">
    <property type="component" value="Unassembled WGS sequence"/>
</dbReference>
<proteinExistence type="predicted"/>
<organism evidence="2 3">
    <name type="scientific">Blastopirellula marina DSM 3645</name>
    <dbReference type="NCBI Taxonomy" id="314230"/>
    <lineage>
        <taxon>Bacteria</taxon>
        <taxon>Pseudomonadati</taxon>
        <taxon>Planctomycetota</taxon>
        <taxon>Planctomycetia</taxon>
        <taxon>Pirellulales</taxon>
        <taxon>Pirellulaceae</taxon>
        <taxon>Blastopirellula</taxon>
    </lineage>
</organism>